<name>A0A024UTI9_9STRA</name>
<feature type="compositionally biased region" description="Polar residues" evidence="2">
    <location>
        <begin position="54"/>
        <end position="73"/>
    </location>
</feature>
<feature type="coiled-coil region" evidence="1">
    <location>
        <begin position="320"/>
        <end position="397"/>
    </location>
</feature>
<evidence type="ECO:0000256" key="1">
    <source>
        <dbReference type="SAM" id="Coils"/>
    </source>
</evidence>
<dbReference type="OrthoDB" id="71531at2759"/>
<accession>A0A024UTI9</accession>
<dbReference type="EMBL" id="KI913953">
    <property type="protein sequence ID" value="ETW09280.1"/>
    <property type="molecule type" value="Genomic_DNA"/>
</dbReference>
<protein>
    <submittedName>
        <fullName evidence="3">Uncharacterized protein</fullName>
    </submittedName>
</protein>
<organism evidence="3">
    <name type="scientific">Aphanomyces invadans</name>
    <dbReference type="NCBI Taxonomy" id="157072"/>
    <lineage>
        <taxon>Eukaryota</taxon>
        <taxon>Sar</taxon>
        <taxon>Stramenopiles</taxon>
        <taxon>Oomycota</taxon>
        <taxon>Saprolegniomycetes</taxon>
        <taxon>Saprolegniales</taxon>
        <taxon>Verrucalvaceae</taxon>
        <taxon>Aphanomyces</taxon>
    </lineage>
</organism>
<dbReference type="RefSeq" id="XP_008863085.1">
    <property type="nucleotide sequence ID" value="XM_008864863.1"/>
</dbReference>
<evidence type="ECO:0000256" key="2">
    <source>
        <dbReference type="SAM" id="MobiDB-lite"/>
    </source>
</evidence>
<proteinExistence type="predicted"/>
<gene>
    <name evidence="3" type="ORF">H310_01676</name>
</gene>
<sequence length="400" mass="44629">MTEPDFSCRKKWLEQDRENRIKLQNLRDSLRATIVRAGNFPARGAKPRLLSPKRINSGSPATSDNALSSQGSTSDDKENVHGLHGSVDTPSKKRRLTQFLAASRPNKASISLKDIVASASLPSDMNEASTKSISEAVNEVLSKRLMALEATLKDVVTQNSVDMTHVKRLEARNADLFATNTALESRNTALSAQVESMAATFQATLAQISLRQELLVKEQTEALRTKYEAQISDLTSKLTTVTSKFDAIREDVDLKCNDRAGVDIMPLLDSLEEQLFQEDDGDVLEDARSVLLPALKKRLREYAVWVKTHDEERQLLQFSNQVYLQQINELQQKNVALNAEVAEAQQRAAYIEQNAAVERHELMDECEQTTSKFVSALEKAVEKNKQLHRELAEARANAAP</sequence>
<dbReference type="VEuPathDB" id="FungiDB:H310_01676"/>
<dbReference type="AlphaFoldDB" id="A0A024UTI9"/>
<reference evidence="3" key="1">
    <citation type="submission" date="2013-12" db="EMBL/GenBank/DDBJ databases">
        <title>The Genome Sequence of Aphanomyces invadans NJM9701.</title>
        <authorList>
            <consortium name="The Broad Institute Genomics Platform"/>
            <person name="Russ C."/>
            <person name="Tyler B."/>
            <person name="van West P."/>
            <person name="Dieguez-Uribeondo J."/>
            <person name="Young S.K."/>
            <person name="Zeng Q."/>
            <person name="Gargeya S."/>
            <person name="Fitzgerald M."/>
            <person name="Abouelleil A."/>
            <person name="Alvarado L."/>
            <person name="Chapman S.B."/>
            <person name="Gainer-Dewar J."/>
            <person name="Goldberg J."/>
            <person name="Griggs A."/>
            <person name="Gujja S."/>
            <person name="Hansen M."/>
            <person name="Howarth C."/>
            <person name="Imamovic A."/>
            <person name="Ireland A."/>
            <person name="Larimer J."/>
            <person name="McCowan C."/>
            <person name="Murphy C."/>
            <person name="Pearson M."/>
            <person name="Poon T.W."/>
            <person name="Priest M."/>
            <person name="Roberts A."/>
            <person name="Saif S."/>
            <person name="Shea T."/>
            <person name="Sykes S."/>
            <person name="Wortman J."/>
            <person name="Nusbaum C."/>
            <person name="Birren B."/>
        </authorList>
    </citation>
    <scope>NUCLEOTIDE SEQUENCE [LARGE SCALE GENOMIC DNA]</scope>
    <source>
        <strain evidence="3">NJM9701</strain>
    </source>
</reference>
<keyword evidence="1" id="KW-0175">Coiled coil</keyword>
<evidence type="ECO:0000313" key="3">
    <source>
        <dbReference type="EMBL" id="ETW09280.1"/>
    </source>
</evidence>
<feature type="region of interest" description="Disordered" evidence="2">
    <location>
        <begin position="42"/>
        <end position="94"/>
    </location>
</feature>
<dbReference type="GeneID" id="20078726"/>